<dbReference type="Pfam" id="PF13966">
    <property type="entry name" value="zf-RVT"/>
    <property type="match status" value="1"/>
</dbReference>
<name>A0AAF0UV52_SOLVR</name>
<dbReference type="Proteomes" id="UP001234989">
    <property type="component" value="Chromosome 11"/>
</dbReference>
<evidence type="ECO:0000313" key="2">
    <source>
        <dbReference type="EMBL" id="WMV53227.1"/>
    </source>
</evidence>
<accession>A0AAF0UV52</accession>
<keyword evidence="3" id="KW-1185">Reference proteome</keyword>
<protein>
    <recommendedName>
        <fullName evidence="1">Reverse transcriptase zinc-binding domain-containing protein</fullName>
    </recommendedName>
</protein>
<organism evidence="2 3">
    <name type="scientific">Solanum verrucosum</name>
    <dbReference type="NCBI Taxonomy" id="315347"/>
    <lineage>
        <taxon>Eukaryota</taxon>
        <taxon>Viridiplantae</taxon>
        <taxon>Streptophyta</taxon>
        <taxon>Embryophyta</taxon>
        <taxon>Tracheophyta</taxon>
        <taxon>Spermatophyta</taxon>
        <taxon>Magnoliopsida</taxon>
        <taxon>eudicotyledons</taxon>
        <taxon>Gunneridae</taxon>
        <taxon>Pentapetalae</taxon>
        <taxon>asterids</taxon>
        <taxon>lamiids</taxon>
        <taxon>Solanales</taxon>
        <taxon>Solanaceae</taxon>
        <taxon>Solanoideae</taxon>
        <taxon>Solaneae</taxon>
        <taxon>Solanum</taxon>
    </lineage>
</organism>
<proteinExistence type="predicted"/>
<feature type="domain" description="Reverse transcriptase zinc-binding" evidence="1">
    <location>
        <begin position="1"/>
        <end position="64"/>
    </location>
</feature>
<dbReference type="EMBL" id="CP133622">
    <property type="protein sequence ID" value="WMV53227.1"/>
    <property type="molecule type" value="Genomic_DNA"/>
</dbReference>
<reference evidence="2" key="1">
    <citation type="submission" date="2023-08" db="EMBL/GenBank/DDBJ databases">
        <title>A de novo genome assembly of Solanum verrucosum Schlechtendal, a Mexican diploid species geographically isolated from the other diploid A-genome species in potato relatives.</title>
        <authorList>
            <person name="Hosaka K."/>
        </authorList>
    </citation>
    <scope>NUCLEOTIDE SEQUENCE</scope>
    <source>
        <tissue evidence="2">Young leaves</tissue>
    </source>
</reference>
<dbReference type="AlphaFoldDB" id="A0AAF0UV52"/>
<evidence type="ECO:0000259" key="1">
    <source>
        <dbReference type="Pfam" id="PF13966"/>
    </source>
</evidence>
<dbReference type="InterPro" id="IPR026960">
    <property type="entry name" value="RVT-Znf"/>
</dbReference>
<gene>
    <name evidence="2" type="ORF">MTR67_046612</name>
</gene>
<sequence length="161" mass="19831">MIWRSKIPYKVYCFTWLVAKEAMLTQENIKKTKFQLCSRCYLCEEQAETVNHLFLHCKWTDQLWRIFNSLRKITWVKPRNIVQLLNCWINVGNTTIKEERWKIVPSCIWWTVWKERNQRCFEGKKNNLQNFKMNCIVLYYFWCKQKVLVQAEELFDVLDYL</sequence>
<evidence type="ECO:0000313" key="3">
    <source>
        <dbReference type="Proteomes" id="UP001234989"/>
    </source>
</evidence>